<reference evidence="1" key="2">
    <citation type="submission" date="2020-07" db="EMBL/GenBank/DDBJ databases">
        <authorList>
            <person name="Vera ALvarez R."/>
            <person name="Arias-Moreno D.M."/>
            <person name="Jimenez-Jacinto V."/>
            <person name="Jimenez-Bremont J.F."/>
            <person name="Swaminathan K."/>
            <person name="Moose S.P."/>
            <person name="Guerrero-Gonzalez M.L."/>
            <person name="Marino-Ramirez L."/>
            <person name="Landsman D."/>
            <person name="Rodriguez-Kessler M."/>
            <person name="Delgado-Sanchez P."/>
        </authorList>
    </citation>
    <scope>NUCLEOTIDE SEQUENCE</scope>
    <source>
        <tissue evidence="1">Cladode</tissue>
    </source>
</reference>
<accession>A0A7C9B148</accession>
<organism evidence="1">
    <name type="scientific">Opuntia streptacantha</name>
    <name type="common">Prickly pear cactus</name>
    <name type="synonym">Opuntia cardona</name>
    <dbReference type="NCBI Taxonomy" id="393608"/>
    <lineage>
        <taxon>Eukaryota</taxon>
        <taxon>Viridiplantae</taxon>
        <taxon>Streptophyta</taxon>
        <taxon>Embryophyta</taxon>
        <taxon>Tracheophyta</taxon>
        <taxon>Spermatophyta</taxon>
        <taxon>Magnoliopsida</taxon>
        <taxon>eudicotyledons</taxon>
        <taxon>Gunneridae</taxon>
        <taxon>Pentapetalae</taxon>
        <taxon>Caryophyllales</taxon>
        <taxon>Cactineae</taxon>
        <taxon>Cactaceae</taxon>
        <taxon>Opuntioideae</taxon>
        <taxon>Opuntia</taxon>
    </lineage>
</organism>
<protein>
    <submittedName>
        <fullName evidence="1">Uncharacterized protein</fullName>
    </submittedName>
</protein>
<dbReference type="EMBL" id="GISG01287847">
    <property type="protein sequence ID" value="MBA4680640.1"/>
    <property type="molecule type" value="Transcribed_RNA"/>
</dbReference>
<dbReference type="AlphaFoldDB" id="A0A7C9B148"/>
<evidence type="ECO:0000313" key="1">
    <source>
        <dbReference type="EMBL" id="MBA4680639.1"/>
    </source>
</evidence>
<proteinExistence type="predicted"/>
<reference evidence="1" key="1">
    <citation type="journal article" date="2013" name="J. Plant Res.">
        <title>Effect of fungi and light on seed germination of three Opuntia species from semiarid lands of central Mexico.</title>
        <authorList>
            <person name="Delgado-Sanchez P."/>
            <person name="Jimenez-Bremont J.F."/>
            <person name="Guerrero-Gonzalez Mde L."/>
            <person name="Flores J."/>
        </authorList>
    </citation>
    <scope>NUCLEOTIDE SEQUENCE</scope>
    <source>
        <tissue evidence="1">Cladode</tissue>
    </source>
</reference>
<name>A0A7C9B148_OPUST</name>
<dbReference type="EMBL" id="GISG01287846">
    <property type="protein sequence ID" value="MBA4680639.1"/>
    <property type="molecule type" value="Transcribed_RNA"/>
</dbReference>
<sequence>MAGRDLRSLAPHCWRELDGDCSNQMHRMVRHLVRLGTSFDKMRKLHFQDFLESSLLRSHRCTPIFCQNEGVDLGHETPALEDEGFAVRSGQAVYWMWEGASLHCLNWQGSCF</sequence>